<dbReference type="KEGG" id="dqu:106748941"/>
<dbReference type="OrthoDB" id="160374at2759"/>
<evidence type="ECO:0000313" key="3">
    <source>
        <dbReference type="RefSeq" id="XP_014483381.1"/>
    </source>
</evidence>
<dbReference type="InterPro" id="IPR018849">
    <property type="entry name" value="Urb2/Npa2_C"/>
</dbReference>
<reference evidence="3" key="1">
    <citation type="submission" date="2025-08" db="UniProtKB">
        <authorList>
            <consortium name="RefSeq"/>
        </authorList>
    </citation>
    <scope>IDENTIFICATION</scope>
</reference>
<feature type="domain" description="Nucleolar 27S pre-rRNA processing Urb2/Npa2 C-terminal" evidence="1">
    <location>
        <begin position="1079"/>
        <end position="1266"/>
    </location>
</feature>
<evidence type="ECO:0000313" key="2">
    <source>
        <dbReference type="Proteomes" id="UP000515204"/>
    </source>
</evidence>
<dbReference type="AlphaFoldDB" id="A0A6P3XXX2"/>
<dbReference type="Proteomes" id="UP000515204">
    <property type="component" value="Unplaced"/>
</dbReference>
<accession>A0A6P3XXX2</accession>
<dbReference type="GeneID" id="106748941"/>
<gene>
    <name evidence="3" type="primary">LOC106748941</name>
</gene>
<keyword evidence="2" id="KW-1185">Reference proteome</keyword>
<name>A0A6P3XXX2_DINQU</name>
<sequence>MALSRELLKRLNSEDEPLPKRLKLAETAFSAADLPLVQKEDVLLDWLCKICTTNQHAWRTLNNCLKSTHIDIKTNVKQCLVDMLTCALSDLAEETYEVVLECCTLILANNSMRQYLTKKPKDLGLLVKVLLNTVSKRSGYPSETQEKDEKPLESCSKLSSAESCAVISIIESIMHMHRQSITTKEELRIIFIRDILYPMCNLIDHRHTGSTNKLGVVAYKCIQQLLLGKRKAQNDQTETSSTMCLDLFSVLSENVEKLSLQSNLATYLLILRAAVGTHKSDAALLDTFFRNLINTSGRYKWEILNVSLQLLNDVSLDFENTAGDVTLSEYFQKLIDDILINDNMTCAQCGTLVQLSYINPLLIEKNIPSILNKILLEEQNADCANLLTAILDASLKLRREQKFISQLLVSLKQHVAIKKKKHKTDTSAFFPQEFKVKLVKSIHSTPSSQAIASLKTLTYHLNTDCVELLQCNNSCKNVLILKATVELLVTLFEGMQIFEYTRASSTHEKFVNTLNELGNSLSLLINKALCLSHNKNVIIILLTAVQSLSEMQNMLKYYVPPKIAVTKTLPFPIQDDPWQQLIQRISNFGEDNCKNIMNKLILHRIKLNLSDEPIKLHNLIGGLENSWSIILKHDPNILSLLRDKEISKIACLMLADMTSNDKNFHEWLSILNKECIQENKCFLMCLLNHTLVQIGQCLSSGCTKSITEHINTKLLMEDKHNENEKLTKVLQVVKVQILQQQWISMTNAISSKIELYLEMLLHVPIMCLSPDTRTLIFLVVYSISKECGTNEKVSTLCNLIFSDLLEKTGIDIFQHIEPTILVNQLPQNKAFSKACEFSLRNVTTYSTLRNLIKSSAECKEAMCTVLERMEMVRSKLNPEQKIMFRKAERKLAKAILNVLPGEIKDASDVRCLTAILKVTISSKKITDTLKELIKSTLQNIFMTKVSPSDSTNDVLLQEGIQLATIVLRHRKEFEIQDATVENLWCVMLKHPQENLRKSLLASAQLKEFGKFVRLLHDQTIKSLSRADEATWMNLLVVWSDIVKTDMRAKRSKVRFDAINSLLETAQSLHITDRCWSDLVRLSHDIISTKHSLIPNDTFDLIITTGLKSFERVEKISSCENVLALCAALIKVRTNLITDSLPALLLLYRSVLNVIVNASVNVSDKFEEHRFRCLALEIEKLTGLLIKLKKDMMRLSPYLIADLLQLILESRVPSYMKVALQNSLCFLISICDQHGIALLSRALSTSLQEVFKVQLNTFNKFYKYSGKI</sequence>
<dbReference type="RefSeq" id="XP_014483381.1">
    <property type="nucleotide sequence ID" value="XM_014627895.1"/>
</dbReference>
<dbReference type="Pfam" id="PF10441">
    <property type="entry name" value="Urb2"/>
    <property type="match status" value="1"/>
</dbReference>
<protein>
    <submittedName>
        <fullName evidence="3">Uncharacterized protein LOC106748941</fullName>
    </submittedName>
</protein>
<evidence type="ECO:0000259" key="1">
    <source>
        <dbReference type="Pfam" id="PF10441"/>
    </source>
</evidence>
<proteinExistence type="predicted"/>
<organism evidence="2 3">
    <name type="scientific">Dinoponera quadriceps</name>
    <name type="common">South American ant</name>
    <dbReference type="NCBI Taxonomy" id="609295"/>
    <lineage>
        <taxon>Eukaryota</taxon>
        <taxon>Metazoa</taxon>
        <taxon>Ecdysozoa</taxon>
        <taxon>Arthropoda</taxon>
        <taxon>Hexapoda</taxon>
        <taxon>Insecta</taxon>
        <taxon>Pterygota</taxon>
        <taxon>Neoptera</taxon>
        <taxon>Endopterygota</taxon>
        <taxon>Hymenoptera</taxon>
        <taxon>Apocrita</taxon>
        <taxon>Aculeata</taxon>
        <taxon>Formicoidea</taxon>
        <taxon>Formicidae</taxon>
        <taxon>Ponerinae</taxon>
        <taxon>Ponerini</taxon>
        <taxon>Dinoponera</taxon>
    </lineage>
</organism>